<dbReference type="Gene3D" id="3.40.50.980">
    <property type="match status" value="2"/>
</dbReference>
<keyword evidence="1" id="KW-0596">Phosphopantetheine</keyword>
<keyword evidence="2" id="KW-0597">Phosphoprotein</keyword>
<evidence type="ECO:0000256" key="2">
    <source>
        <dbReference type="ARBA" id="ARBA00022553"/>
    </source>
</evidence>
<evidence type="ECO:0000313" key="5">
    <source>
        <dbReference type="Proteomes" id="UP000305222"/>
    </source>
</evidence>
<dbReference type="SUPFAM" id="SSF56801">
    <property type="entry name" value="Acetyl-CoA synthetase-like"/>
    <property type="match status" value="1"/>
</dbReference>
<gene>
    <name evidence="4" type="ORF">FC699_37000</name>
</gene>
<evidence type="ECO:0000313" key="4">
    <source>
        <dbReference type="EMBL" id="TKI78669.1"/>
    </source>
</evidence>
<feature type="domain" description="AMP-dependent synthetase/ligase" evidence="3">
    <location>
        <begin position="21"/>
        <end position="119"/>
    </location>
</feature>
<dbReference type="EMBL" id="SZON01003810">
    <property type="protein sequence ID" value="TKI78669.1"/>
    <property type="molecule type" value="Genomic_DNA"/>
</dbReference>
<dbReference type="Pfam" id="PF00501">
    <property type="entry name" value="AMP-binding"/>
    <property type="match status" value="1"/>
</dbReference>
<evidence type="ECO:0000256" key="1">
    <source>
        <dbReference type="ARBA" id="ARBA00022450"/>
    </source>
</evidence>
<accession>A0A4U2ZUS2</accession>
<organism evidence="4 5">
    <name type="scientific">Bacillus wiedmannii</name>
    <dbReference type="NCBI Taxonomy" id="1890302"/>
    <lineage>
        <taxon>Bacteria</taxon>
        <taxon>Bacillati</taxon>
        <taxon>Bacillota</taxon>
        <taxon>Bacilli</taxon>
        <taxon>Bacillales</taxon>
        <taxon>Bacillaceae</taxon>
        <taxon>Bacillus</taxon>
        <taxon>Bacillus cereus group</taxon>
    </lineage>
</organism>
<comment type="caution">
    <text evidence="4">The sequence shown here is derived from an EMBL/GenBank/DDBJ whole genome shotgun (WGS) entry which is preliminary data.</text>
</comment>
<feature type="non-terminal residue" evidence="4">
    <location>
        <position position="126"/>
    </location>
</feature>
<dbReference type="AlphaFoldDB" id="A0A4U2ZUS2"/>
<reference evidence="4 5" key="1">
    <citation type="journal article" date="2019" name="Environ. Microbiol.">
        <title>An active ?-lactamase is a part of an orchestrated cell wall stress resistance network of Bacillus subtilis and related rhizosphere species.</title>
        <authorList>
            <person name="Bucher T."/>
            <person name="Keren-Paz A."/>
            <person name="Hausser J."/>
            <person name="Olender T."/>
            <person name="Cytryn E."/>
            <person name="Kolodkin-Gal I."/>
        </authorList>
    </citation>
    <scope>NUCLEOTIDE SEQUENCE [LARGE SCALE GENOMIC DNA]</scope>
    <source>
        <strain evidence="4 5">I5</strain>
    </source>
</reference>
<evidence type="ECO:0000259" key="3">
    <source>
        <dbReference type="Pfam" id="PF00501"/>
    </source>
</evidence>
<sequence>MDEWNDNTIPYSRENVIHQLFEEQVNRTPDAVAVVDEKQQLTYRELNERANQLAHHLQKCGIGTESLVGLCFDRSVEMVVGLMGIWKAGAAYVPLDPLNPESRLQYILEDTGIKVLVTNEVLLGWI</sequence>
<dbReference type="PANTHER" id="PTHR44845:SF7">
    <property type="entry name" value="PLIPASTATIN SYNTHASE SUBUNIT D"/>
    <property type="match status" value="1"/>
</dbReference>
<name>A0A4U2ZUS2_9BACI</name>
<dbReference type="PANTHER" id="PTHR44845">
    <property type="entry name" value="CARRIER DOMAIN-CONTAINING PROTEIN"/>
    <property type="match status" value="1"/>
</dbReference>
<protein>
    <submittedName>
        <fullName evidence="4">Amino acid adenylation protein</fullName>
    </submittedName>
</protein>
<dbReference type="Proteomes" id="UP000305222">
    <property type="component" value="Unassembled WGS sequence"/>
</dbReference>
<proteinExistence type="predicted"/>
<dbReference type="InterPro" id="IPR000873">
    <property type="entry name" value="AMP-dep_synth/lig_dom"/>
</dbReference>